<dbReference type="AlphaFoldDB" id="A0A2S1SVJ2"/>
<feature type="transmembrane region" description="Helical" evidence="1">
    <location>
        <begin position="94"/>
        <end position="115"/>
    </location>
</feature>
<dbReference type="OrthoDB" id="10013618at2"/>
<proteinExistence type="predicted"/>
<reference evidence="2 3" key="1">
    <citation type="submission" date="2018-05" db="EMBL/GenBank/DDBJ databases">
        <title>Complete genome sequence of sponge-derived Streptomyces sp. HNM0039.</title>
        <authorList>
            <person name="Huang X."/>
            <person name="Zhou S."/>
        </authorList>
    </citation>
    <scope>NUCLEOTIDE SEQUENCE [LARGE SCALE GENOMIC DNA]</scope>
    <source>
        <strain evidence="2 3">HNM0039</strain>
    </source>
</reference>
<keyword evidence="1" id="KW-0472">Membrane</keyword>
<feature type="transmembrane region" description="Helical" evidence="1">
    <location>
        <begin position="66"/>
        <end position="88"/>
    </location>
</feature>
<organism evidence="2 3">
    <name type="scientific">Streptomyces tirandamycinicus</name>
    <dbReference type="NCBI Taxonomy" id="2174846"/>
    <lineage>
        <taxon>Bacteria</taxon>
        <taxon>Bacillati</taxon>
        <taxon>Actinomycetota</taxon>
        <taxon>Actinomycetes</taxon>
        <taxon>Kitasatosporales</taxon>
        <taxon>Streptomycetaceae</taxon>
        <taxon>Streptomyces</taxon>
    </lineage>
</organism>
<evidence type="ECO:0000256" key="1">
    <source>
        <dbReference type="SAM" id="Phobius"/>
    </source>
</evidence>
<name>A0A2S1SVJ2_9ACTN</name>
<dbReference type="EMBL" id="CP029188">
    <property type="protein sequence ID" value="AWI30423.1"/>
    <property type="molecule type" value="Genomic_DNA"/>
</dbReference>
<accession>A0A2S1SVJ2</accession>
<gene>
    <name evidence="2" type="ORF">DDW44_17790</name>
</gene>
<dbReference type="Proteomes" id="UP000244900">
    <property type="component" value="Chromosome"/>
</dbReference>
<keyword evidence="1" id="KW-0812">Transmembrane</keyword>
<evidence type="ECO:0000313" key="3">
    <source>
        <dbReference type="Proteomes" id="UP000244900"/>
    </source>
</evidence>
<keyword evidence="3" id="KW-1185">Reference proteome</keyword>
<dbReference type="RefSeq" id="WP_108907055.1">
    <property type="nucleotide sequence ID" value="NZ_CP029188.1"/>
</dbReference>
<keyword evidence="1" id="KW-1133">Transmembrane helix</keyword>
<sequence>MTYPTAPQSQPGEPYVLTDAFGRTFVSSAPPASGVIPFEAPVSAVQQCFHDQAPLPAPQRSSLSPVALVAVGAGIALGVGTALVALLLSVAVVAASVAVAAMSLTVCAVVLRSMVNSREPRGRYRR</sequence>
<dbReference type="KEGG" id="stir:DDW44_17790"/>
<evidence type="ECO:0000313" key="2">
    <source>
        <dbReference type="EMBL" id="AWI30423.1"/>
    </source>
</evidence>
<protein>
    <submittedName>
        <fullName evidence="2">SpdD-like protein</fullName>
    </submittedName>
</protein>